<dbReference type="EMBL" id="FN649727">
    <property type="protein sequence ID" value="CBN76061.1"/>
    <property type="molecule type" value="Genomic_DNA"/>
</dbReference>
<feature type="compositionally biased region" description="Gly residues" evidence="1">
    <location>
        <begin position="94"/>
        <end position="103"/>
    </location>
</feature>
<feature type="compositionally biased region" description="Gly residues" evidence="1">
    <location>
        <begin position="1093"/>
        <end position="1104"/>
    </location>
</feature>
<feature type="compositionally biased region" description="Basic and acidic residues" evidence="1">
    <location>
        <begin position="665"/>
        <end position="678"/>
    </location>
</feature>
<dbReference type="InParanoid" id="D8LKB6"/>
<reference evidence="2 3" key="1">
    <citation type="journal article" date="2010" name="Nature">
        <title>The Ectocarpus genome and the independent evolution of multicellularity in brown algae.</title>
        <authorList>
            <person name="Cock J.M."/>
            <person name="Sterck L."/>
            <person name="Rouze P."/>
            <person name="Scornet D."/>
            <person name="Allen A.E."/>
            <person name="Amoutzias G."/>
            <person name="Anthouard V."/>
            <person name="Artiguenave F."/>
            <person name="Aury J.M."/>
            <person name="Badger J.H."/>
            <person name="Beszteri B."/>
            <person name="Billiau K."/>
            <person name="Bonnet E."/>
            <person name="Bothwell J.H."/>
            <person name="Bowler C."/>
            <person name="Boyen C."/>
            <person name="Brownlee C."/>
            <person name="Carrano C.J."/>
            <person name="Charrier B."/>
            <person name="Cho G.Y."/>
            <person name="Coelho S.M."/>
            <person name="Collen J."/>
            <person name="Corre E."/>
            <person name="Da Silva C."/>
            <person name="Delage L."/>
            <person name="Delaroque N."/>
            <person name="Dittami S.M."/>
            <person name="Doulbeau S."/>
            <person name="Elias M."/>
            <person name="Farnham G."/>
            <person name="Gachon C.M."/>
            <person name="Gschloessl B."/>
            <person name="Heesch S."/>
            <person name="Jabbari K."/>
            <person name="Jubin C."/>
            <person name="Kawai H."/>
            <person name="Kimura K."/>
            <person name="Kloareg B."/>
            <person name="Kupper F.C."/>
            <person name="Lang D."/>
            <person name="Le Bail A."/>
            <person name="Leblanc C."/>
            <person name="Lerouge P."/>
            <person name="Lohr M."/>
            <person name="Lopez P.J."/>
            <person name="Martens C."/>
            <person name="Maumus F."/>
            <person name="Michel G."/>
            <person name="Miranda-Saavedra D."/>
            <person name="Morales J."/>
            <person name="Moreau H."/>
            <person name="Motomura T."/>
            <person name="Nagasato C."/>
            <person name="Napoli C.A."/>
            <person name="Nelson D.R."/>
            <person name="Nyvall-Collen P."/>
            <person name="Peters A.F."/>
            <person name="Pommier C."/>
            <person name="Potin P."/>
            <person name="Poulain J."/>
            <person name="Quesneville H."/>
            <person name="Read B."/>
            <person name="Rensing S.A."/>
            <person name="Ritter A."/>
            <person name="Rousvoal S."/>
            <person name="Samanta M."/>
            <person name="Samson G."/>
            <person name="Schroeder D.C."/>
            <person name="Segurens B."/>
            <person name="Strittmatter M."/>
            <person name="Tonon T."/>
            <person name="Tregear J.W."/>
            <person name="Valentin K."/>
            <person name="von Dassow P."/>
            <person name="Yamagishi T."/>
            <person name="Van de Peer Y."/>
            <person name="Wincker P."/>
        </authorList>
    </citation>
    <scope>NUCLEOTIDE SEQUENCE [LARGE SCALE GENOMIC DNA]</scope>
    <source>
        <strain evidence="3">Ec32 / CCAP1310/4</strain>
    </source>
</reference>
<feature type="compositionally biased region" description="Gly residues" evidence="1">
    <location>
        <begin position="1670"/>
        <end position="1690"/>
    </location>
</feature>
<feature type="compositionally biased region" description="Gly residues" evidence="1">
    <location>
        <begin position="67"/>
        <end position="86"/>
    </location>
</feature>
<feature type="compositionally biased region" description="Gly residues" evidence="1">
    <location>
        <begin position="2289"/>
        <end position="2304"/>
    </location>
</feature>
<feature type="compositionally biased region" description="Low complexity" evidence="1">
    <location>
        <begin position="1070"/>
        <end position="1081"/>
    </location>
</feature>
<feature type="compositionally biased region" description="Gly residues" evidence="1">
    <location>
        <begin position="1411"/>
        <end position="1424"/>
    </location>
</feature>
<feature type="region of interest" description="Disordered" evidence="1">
    <location>
        <begin position="665"/>
        <end position="737"/>
    </location>
</feature>
<evidence type="ECO:0000313" key="3">
    <source>
        <dbReference type="Proteomes" id="UP000002630"/>
    </source>
</evidence>
<sequence>MMQASVLLNPNNGGRKLFGYSDADLTTGMIQMSRVGLTSRTVDRMQIICNRNKRLSTSPGMRQNVSGDGGQRGGGGGGAGTSGVAGSGEDRHGPMGGAMGGARQGAQTAPGGSGSGPGSTKHGRSAPGGVAMTDDGEGGEGTEETRGGGGWGDGREGSGHHDGVIEDNDHSQILKIKAAQALFRMSLEPGGEVLAFLVNGVKTRDPITLSNVATALCRCTYEARNHERLVTEFNAAQALCYIMQRHTTNLKIIGAKGMLNMCGLSSTLPSLAAKLDVYMLTLCSAMEDLARNESEAVQVKLNLKRPGNLAYLASASVNLADLKSAHAQLVKQKDIVTVLCLLSEQPKLVENVSRAHPVSESSVTSWLALEADSASPDGRLACLSAIEHLIRNQEEVDTPLLRAGLMGTLHAILDEPIAAAEKATEQAQEAGILEASEPSLLPSASGSAIAAAGSATTRGSVVTPPIASSSDSTSAIGKSGAERPSSPRSGVAVTGGGGRGVEVLDAKKIVAMTQTSKKNRERLLRSSPDVLDRILAVVTKTCFSMTLRGRNRPRLVQHGLPALCGKVMKLTKDENIKFMAAACIFSLAQSADLCSDIAESGAADLALEDLANGGQPGQNGQEESEFLLAQLAIVAQVAVEPRFCRRMASAKMIDLLMTLALGNAPDKKAEHGRPRPDAEGTNDGSGRSGGSGAPNTSGREGSGGGNTVIDGGGGKGGVRSDGIGSPRPQRSGWPMKGKRFSGERVKVATPYVGALRYCVVAIVERVGTILNADGEYGRASSPSEMTSMVKKLVYLVCSAVLTSGPDEALMARCARVMADWSSEAKFAKEMGVKEAAGKSLAVLMRSVSPKTKSYVSVALCNVAAATQCETQLPSPRNDGGAATPELASTQDKAAVNEGGGGGHGKDTNDHGSQRQSDGGSSAQSLRSREPDNNHMVSHEGSGAAVSETIDNNEGSVAAGDGDRFWLTNTNILRDTIAGCLASATADVKSNLIKAMNNLMVSKERRATLVAGDEMPALFELVHGYTPEVRELVARMLWNLTCEHDFHPALLEAGVTCTLLELLGSSSINNAKKANKQQQEQQPDSNAAASIRGVGNGSGSGGGGVSATDASVSGTQSSGAALLDDGGVGAVSGGETESAQDGSSGDVGPTTSGASGVGSGPEASTTTSGSDGHTADAVGQGATRRSSSSTGERVASARLEAVEAVSMGRKPSLEVRRNVLGAVMNLTSLSISDPRLDPSAVMSLLTLIMHEDPNESPNEDMVADLWVTWQAVVLRLSFVEKYRALIVYHGDGQIFSHLKLTNDPLSGKSSVMSMAHDRAYKRLIMGTMVNISCETSLYEELEGQVQVLREFLSEYEHEASGGAHSTGGTLGGARGGSRGGSKGGSRGGMGLADSDGLESADSDERGFDEDGSGMGGGGGGSGGGNSSSRGRDWVRHELCAKLVSNLFSSKTLRERLSKKPIAGILVGLLCGPPTRWNNRTSNSGGSTSGCGEPRPLLYGGGEEAAAITSRFLCELCILYSTEGGFDLPQRTFDALVKIAHYYNYNASSTPAAAASTQSHPWRIGEGGGSGGEVGGGLAASASVGEKQPQGMDSNTSPKAAGKDSKDSAAVMSERGLASNDNLADSLSMSPPTGTADHEENRRSPSSPERPHDSTRSSLEATAAPAPTEEAAGGGGGPRPRLSEGGGDGSGGDTTQQTTASQKTLQQSVGDDWYTEGAGRPHNPAYRHGNSKQGSEGGAGEDAWSRTAREITRLWVRAVGWLCSPSHSNLWPHMIDVGILGAINTCVSSSTLSGDEEGLAICSTVLRNLSTATSARSLGGERAAACFGTAKRLLSCCSDQPQVQVNCAAAMVNLVDATHVQDLQTLDVVGLLGENCSWEDHGDNTPSATTVGELAIYSLSKLCTRDFLPKGDRVIATITTMMDFDPQTIKRLDDSVRSLVNPELPPRGPWNFLHPNDALGLTALPVLTKGAHKKSGEAVDQGQLSVQRSPENTHDTMNGQHQGLQLGDTSATMTSTSGGGEVGGEETTDNGNNTSSAGNKATDGGGGGGLEREAMASLAAADLPNGSSKSAIESAAAGVAATGAGGDGNNRKGRGDGRTLKNTAARLATVISETSMAARAFTSKPSRAAKLETRILRNPVLSTEEPPFELPWLLKHGKAERLKLLEESLGGTPSRSATRRTDPSSTKTTSSKHAEGKNNNGGGKGGHQQDTDPQTTAGAEQQQHQQQGVRGDGASGIKEATAAAERARGTVLEEEGAFEVLTVPDDKWISPDLPPEAGKQQQQDSHHAAAGRGGILGGASGGGFGSVGMSRPSYASSKPIGSTVAGTPQQLAGLTHKVPQRRAG</sequence>
<dbReference type="Proteomes" id="UP000002630">
    <property type="component" value="Linkage Group LG02"/>
</dbReference>
<dbReference type="SUPFAM" id="SSF48371">
    <property type="entry name" value="ARM repeat"/>
    <property type="match status" value="1"/>
</dbReference>
<organism evidence="2 3">
    <name type="scientific">Ectocarpus siliculosus</name>
    <name type="common">Brown alga</name>
    <name type="synonym">Conferva siliculosa</name>
    <dbReference type="NCBI Taxonomy" id="2880"/>
    <lineage>
        <taxon>Eukaryota</taxon>
        <taxon>Sar</taxon>
        <taxon>Stramenopiles</taxon>
        <taxon>Ochrophyta</taxon>
        <taxon>PX clade</taxon>
        <taxon>Phaeophyceae</taxon>
        <taxon>Ectocarpales</taxon>
        <taxon>Ectocarpaceae</taxon>
        <taxon>Ectocarpus</taxon>
    </lineage>
</organism>
<feature type="compositionally biased region" description="Gly residues" evidence="1">
    <location>
        <begin position="700"/>
        <end position="719"/>
    </location>
</feature>
<feature type="compositionally biased region" description="Polar residues" evidence="1">
    <location>
        <begin position="2209"/>
        <end position="2218"/>
    </location>
</feature>
<feature type="compositionally biased region" description="Polar residues" evidence="1">
    <location>
        <begin position="1698"/>
        <end position="1707"/>
    </location>
</feature>
<feature type="region of interest" description="Disordered" evidence="1">
    <location>
        <begin position="2078"/>
        <end position="2097"/>
    </location>
</feature>
<feature type="compositionally biased region" description="Low complexity" evidence="1">
    <location>
        <begin position="1656"/>
        <end position="1669"/>
    </location>
</feature>
<feature type="compositionally biased region" description="Polar residues" evidence="1">
    <location>
        <begin position="913"/>
        <end position="925"/>
    </location>
</feature>
<dbReference type="InterPro" id="IPR011989">
    <property type="entry name" value="ARM-like"/>
</dbReference>
<accession>D8LKB6</accession>
<dbReference type="OrthoDB" id="10466069at2759"/>
<evidence type="ECO:0000256" key="1">
    <source>
        <dbReference type="SAM" id="MobiDB-lite"/>
    </source>
</evidence>
<dbReference type="EMBL" id="FN648478">
    <property type="protein sequence ID" value="CBN76061.1"/>
    <property type="molecule type" value="Genomic_DNA"/>
</dbReference>
<feature type="compositionally biased region" description="Gly residues" evidence="1">
    <location>
        <begin position="1563"/>
        <end position="1576"/>
    </location>
</feature>
<feature type="region of interest" description="Disordered" evidence="1">
    <location>
        <begin position="1070"/>
        <end position="1194"/>
    </location>
</feature>
<feature type="region of interest" description="Disordered" evidence="1">
    <location>
        <begin position="1970"/>
        <end position="2049"/>
    </location>
</feature>
<evidence type="ECO:0000313" key="2">
    <source>
        <dbReference type="EMBL" id="CBN76061.1"/>
    </source>
</evidence>
<dbReference type="Gene3D" id="1.25.10.10">
    <property type="entry name" value="Leucine-rich Repeat Variant"/>
    <property type="match status" value="3"/>
</dbReference>
<feature type="compositionally biased region" description="Acidic residues" evidence="1">
    <location>
        <begin position="1394"/>
        <end position="1410"/>
    </location>
</feature>
<feature type="compositionally biased region" description="Basic and acidic residues" evidence="1">
    <location>
        <begin position="2087"/>
        <end position="2097"/>
    </location>
</feature>
<feature type="compositionally biased region" description="Low complexity" evidence="1">
    <location>
        <begin position="1105"/>
        <end position="1124"/>
    </location>
</feature>
<feature type="compositionally biased region" description="Polar residues" evidence="1">
    <location>
        <begin position="1134"/>
        <end position="1153"/>
    </location>
</feature>
<gene>
    <name evidence="2" type="ORF">Esi_0292_0026</name>
</gene>
<feature type="compositionally biased region" description="Basic and acidic residues" evidence="1">
    <location>
        <begin position="1634"/>
        <end position="1653"/>
    </location>
</feature>
<feature type="compositionally biased region" description="Basic and acidic residues" evidence="1">
    <location>
        <begin position="153"/>
        <end position="166"/>
    </location>
</feature>
<feature type="compositionally biased region" description="Polar residues" evidence="1">
    <location>
        <begin position="1161"/>
        <end position="1170"/>
    </location>
</feature>
<proteinExistence type="predicted"/>
<feature type="region of interest" description="Disordered" evidence="1">
    <location>
        <begin position="893"/>
        <end position="942"/>
    </location>
</feature>
<feature type="region of interest" description="Disordered" evidence="1">
    <location>
        <begin position="1554"/>
        <end position="1741"/>
    </location>
</feature>
<feature type="region of interest" description="Disordered" evidence="1">
    <location>
        <begin position="51"/>
        <end position="166"/>
    </location>
</feature>
<protein>
    <submittedName>
        <fullName evidence="2">Uncharacterized protein</fullName>
    </submittedName>
</protein>
<feature type="region of interest" description="Disordered" evidence="1">
    <location>
        <begin position="2164"/>
        <end position="2342"/>
    </location>
</feature>
<feature type="region of interest" description="Disordered" evidence="1">
    <location>
        <begin position="1358"/>
        <end position="1428"/>
    </location>
</feature>
<feature type="region of interest" description="Disordered" evidence="1">
    <location>
        <begin position="459"/>
        <end position="497"/>
    </location>
</feature>
<feature type="compositionally biased region" description="Gly residues" evidence="1">
    <location>
        <begin position="1363"/>
        <end position="1389"/>
    </location>
</feature>
<feature type="compositionally biased region" description="Polar residues" evidence="1">
    <location>
        <begin position="1980"/>
        <end position="2001"/>
    </location>
</feature>
<keyword evidence="3" id="KW-1185">Reference proteome</keyword>
<name>D8LKB6_ECTSI</name>
<feature type="compositionally biased region" description="Polar residues" evidence="1">
    <location>
        <begin position="55"/>
        <end position="65"/>
    </location>
</feature>
<feature type="compositionally biased region" description="Polar residues" evidence="1">
    <location>
        <begin position="1617"/>
        <end position="1631"/>
    </location>
</feature>
<dbReference type="InterPro" id="IPR016024">
    <property type="entry name" value="ARM-type_fold"/>
</dbReference>
<feature type="compositionally biased region" description="Basic and acidic residues" evidence="1">
    <location>
        <begin position="903"/>
        <end position="912"/>
    </location>
</feature>
<feature type="compositionally biased region" description="Polar residues" evidence="1">
    <location>
        <begin position="2311"/>
        <end position="2330"/>
    </location>
</feature>
<feature type="compositionally biased region" description="Polar residues" evidence="1">
    <location>
        <begin position="459"/>
        <end position="476"/>
    </location>
</feature>
<feature type="compositionally biased region" description="Low complexity" evidence="1">
    <location>
        <begin position="2005"/>
        <end position="2014"/>
    </location>
</feature>